<comment type="caution">
    <text evidence="2">The sequence shown here is derived from an EMBL/GenBank/DDBJ whole genome shotgun (WGS) entry which is preliminary data.</text>
</comment>
<keyword evidence="1" id="KW-1133">Transmembrane helix</keyword>
<dbReference type="Proteomes" id="UP000253303">
    <property type="component" value="Unassembled WGS sequence"/>
</dbReference>
<keyword evidence="1" id="KW-0472">Membrane</keyword>
<feature type="transmembrane region" description="Helical" evidence="1">
    <location>
        <begin position="38"/>
        <end position="59"/>
    </location>
</feature>
<evidence type="ECO:0000313" key="2">
    <source>
        <dbReference type="EMBL" id="RBQ16950.1"/>
    </source>
</evidence>
<gene>
    <name evidence="2" type="ORF">DP939_28275</name>
</gene>
<dbReference type="AlphaFoldDB" id="A0A366LTM7"/>
<keyword evidence="3" id="KW-1185">Reference proteome</keyword>
<evidence type="ECO:0000313" key="3">
    <source>
        <dbReference type="Proteomes" id="UP000253303"/>
    </source>
</evidence>
<evidence type="ECO:0000256" key="1">
    <source>
        <dbReference type="SAM" id="Phobius"/>
    </source>
</evidence>
<keyword evidence="1" id="KW-0812">Transmembrane</keyword>
<dbReference type="EMBL" id="QMEY01000014">
    <property type="protein sequence ID" value="RBQ16950.1"/>
    <property type="molecule type" value="Genomic_DNA"/>
</dbReference>
<organism evidence="2 3">
    <name type="scientific">Spongiactinospora rosea</name>
    <dbReference type="NCBI Taxonomy" id="2248750"/>
    <lineage>
        <taxon>Bacteria</taxon>
        <taxon>Bacillati</taxon>
        <taxon>Actinomycetota</taxon>
        <taxon>Actinomycetes</taxon>
        <taxon>Streptosporangiales</taxon>
        <taxon>Streptosporangiaceae</taxon>
        <taxon>Spongiactinospora</taxon>
    </lineage>
</organism>
<reference evidence="2 3" key="1">
    <citation type="submission" date="2018-06" db="EMBL/GenBank/DDBJ databases">
        <title>Sphaerisporangium craniellae sp. nov., isolated from a marine sponge in the South China Sea.</title>
        <authorList>
            <person name="Li L."/>
        </authorList>
    </citation>
    <scope>NUCLEOTIDE SEQUENCE [LARGE SCALE GENOMIC DNA]</scope>
    <source>
        <strain evidence="2 3">LHW63015</strain>
    </source>
</reference>
<sequence length="67" mass="7355">MLMMMYRYLLAATVARLEDLRSAAGRRREHGGSTVEWVVIAAVVFLLAVAVGAKLTSVVNEHLAKIK</sequence>
<accession>A0A366LTM7</accession>
<proteinExistence type="predicted"/>
<protein>
    <submittedName>
        <fullName evidence="2">Uncharacterized protein</fullName>
    </submittedName>
</protein>
<name>A0A366LTM7_9ACTN</name>